<keyword evidence="4" id="KW-1185">Reference proteome</keyword>
<dbReference type="EMBL" id="MNPL01031284">
    <property type="protein sequence ID" value="OQR66725.1"/>
    <property type="molecule type" value="Genomic_DNA"/>
</dbReference>
<evidence type="ECO:0000256" key="1">
    <source>
        <dbReference type="SAM" id="Coils"/>
    </source>
</evidence>
<feature type="region of interest" description="Disordered" evidence="2">
    <location>
        <begin position="1"/>
        <end position="34"/>
    </location>
</feature>
<evidence type="ECO:0000256" key="2">
    <source>
        <dbReference type="SAM" id="MobiDB-lite"/>
    </source>
</evidence>
<dbReference type="OrthoDB" id="10051571at2759"/>
<proteinExistence type="predicted"/>
<keyword evidence="1" id="KW-0175">Coiled coil</keyword>
<accession>A0A1V9WZI8</accession>
<gene>
    <name evidence="3" type="ORF">BIW11_04934</name>
</gene>
<organism evidence="3 4">
    <name type="scientific">Tropilaelaps mercedesae</name>
    <dbReference type="NCBI Taxonomy" id="418985"/>
    <lineage>
        <taxon>Eukaryota</taxon>
        <taxon>Metazoa</taxon>
        <taxon>Ecdysozoa</taxon>
        <taxon>Arthropoda</taxon>
        <taxon>Chelicerata</taxon>
        <taxon>Arachnida</taxon>
        <taxon>Acari</taxon>
        <taxon>Parasitiformes</taxon>
        <taxon>Mesostigmata</taxon>
        <taxon>Gamasina</taxon>
        <taxon>Dermanyssoidea</taxon>
        <taxon>Laelapidae</taxon>
        <taxon>Tropilaelaps</taxon>
    </lineage>
</organism>
<reference evidence="3 4" key="1">
    <citation type="journal article" date="2017" name="Gigascience">
        <title>Draft genome of the honey bee ectoparasitic mite, Tropilaelaps mercedesae, is shaped by the parasitic life history.</title>
        <authorList>
            <person name="Dong X."/>
            <person name="Armstrong S.D."/>
            <person name="Xia D."/>
            <person name="Makepeace B.L."/>
            <person name="Darby A.C."/>
            <person name="Kadowaki T."/>
        </authorList>
    </citation>
    <scope>NUCLEOTIDE SEQUENCE [LARGE SCALE GENOMIC DNA]</scope>
    <source>
        <strain evidence="3">Wuxi-XJTLU</strain>
    </source>
</reference>
<dbReference type="InParanoid" id="A0A1V9WZI8"/>
<dbReference type="AlphaFoldDB" id="A0A1V9WZI8"/>
<evidence type="ECO:0000313" key="3">
    <source>
        <dbReference type="EMBL" id="OQR66725.1"/>
    </source>
</evidence>
<feature type="region of interest" description="Disordered" evidence="2">
    <location>
        <begin position="222"/>
        <end position="270"/>
    </location>
</feature>
<protein>
    <submittedName>
        <fullName evidence="3">Uncharacterized protein</fullName>
    </submittedName>
</protein>
<sequence>MGVSGLPRRGREGRSTNANTTFAGQAGRAPPPYEQALRSSCRRRPADLDLQIRTQQEKLNLQAAKLEKMDHEIATLEANLENREKEHGAIYPECQDLDRRLTAAESRLGLAQKEEASLHSEIYATKEKIEKLTHDMVGFMSRECELLARALDIVPTPPQELPLEEKHRQIIASLQAEIDDVHKQTAELSEQLKLENLKGLAMVNPEELAEGAEGFLGGAGVGGGAGGSSAHSLMRTHGGSSRRKVPPKGPRQLGQEMASPTQTHPIGVWV</sequence>
<comment type="caution">
    <text evidence="3">The sequence shown here is derived from an EMBL/GenBank/DDBJ whole genome shotgun (WGS) entry which is preliminary data.</text>
</comment>
<evidence type="ECO:0000313" key="4">
    <source>
        <dbReference type="Proteomes" id="UP000192247"/>
    </source>
</evidence>
<feature type="coiled-coil region" evidence="1">
    <location>
        <begin position="59"/>
        <end position="114"/>
    </location>
</feature>
<name>A0A1V9WZI8_9ACAR</name>
<dbReference type="Proteomes" id="UP000192247">
    <property type="component" value="Unassembled WGS sequence"/>
</dbReference>